<evidence type="ECO:0000256" key="5">
    <source>
        <dbReference type="ARBA" id="ARBA00023027"/>
    </source>
</evidence>
<keyword evidence="4" id="KW-0378">Hydrolase</keyword>
<keyword evidence="3" id="KW-0808">Transferase</keyword>
<comment type="caution">
    <text evidence="7">The sequence shown here is derived from an EMBL/GenBank/DDBJ whole genome shotgun (WGS) entry which is preliminary data.</text>
</comment>
<dbReference type="Gene3D" id="1.20.82.10">
    <property type="entry name" value="ADP Ribosyl Cyclase, Chain A, domain 1"/>
    <property type="match status" value="1"/>
</dbReference>
<evidence type="ECO:0000256" key="2">
    <source>
        <dbReference type="ARBA" id="ARBA00011982"/>
    </source>
</evidence>
<accession>A0A834B1H2</accession>
<dbReference type="SUPFAM" id="SSF52309">
    <property type="entry name" value="N-(deoxy)ribosyltransferase-like"/>
    <property type="match status" value="1"/>
</dbReference>
<dbReference type="Pfam" id="PF02267">
    <property type="entry name" value="Rib_hydrolayse"/>
    <property type="match status" value="1"/>
</dbReference>
<evidence type="ECO:0000256" key="6">
    <source>
        <dbReference type="ARBA" id="ARBA00023157"/>
    </source>
</evidence>
<dbReference type="GO" id="GO:0016740">
    <property type="term" value="F:transferase activity"/>
    <property type="evidence" value="ECO:0007669"/>
    <property type="project" value="UniProtKB-KW"/>
</dbReference>
<dbReference type="PANTHER" id="PTHR10912:SF4">
    <property type="entry name" value="ADP-RIBOSYL CYCLASE_CYCLIC ADP-RIBOSE HYDROLASE 2"/>
    <property type="match status" value="1"/>
</dbReference>
<dbReference type="GO" id="GO:0061809">
    <property type="term" value="F:NAD+ nucleosidase activity, cyclic ADP-ribose generating"/>
    <property type="evidence" value="ECO:0007669"/>
    <property type="project" value="UniProtKB-EC"/>
</dbReference>
<name>A0A834B1H2_9CHIR</name>
<dbReference type="Proteomes" id="UP000664940">
    <property type="component" value="Unassembled WGS sequence"/>
</dbReference>
<protein>
    <recommendedName>
        <fullName evidence="2">ADP-ribosyl cyclase/cyclic ADP-ribose hydrolase</fullName>
        <ecNumber evidence="2">3.2.2.6</ecNumber>
    </recommendedName>
</protein>
<dbReference type="PANTHER" id="PTHR10912">
    <property type="entry name" value="ADP-RIBOSYL CYCLASE"/>
    <property type="match status" value="1"/>
</dbReference>
<dbReference type="EC" id="3.2.2.6" evidence="2"/>
<reference evidence="7 8" key="1">
    <citation type="journal article" date="2020" name="Nature">
        <title>Six reference-quality genomes reveal evolution of bat adaptations.</title>
        <authorList>
            <person name="Jebb D."/>
            <person name="Huang Z."/>
            <person name="Pippel M."/>
            <person name="Hughes G.M."/>
            <person name="Lavrichenko K."/>
            <person name="Devanna P."/>
            <person name="Winkler S."/>
            <person name="Jermiin L.S."/>
            <person name="Skirmuntt E.C."/>
            <person name="Katzourakis A."/>
            <person name="Burkitt-Gray L."/>
            <person name="Ray D.A."/>
            <person name="Sullivan K.A.M."/>
            <person name="Roscito J.G."/>
            <person name="Kirilenko B.M."/>
            <person name="Davalos L.M."/>
            <person name="Corthals A.P."/>
            <person name="Power M.L."/>
            <person name="Jones G."/>
            <person name="Ransome R.D."/>
            <person name="Dechmann D.K.N."/>
            <person name="Locatelli A.G."/>
            <person name="Puechmaille S.J."/>
            <person name="Fedrigo O."/>
            <person name="Jarvis E.D."/>
            <person name="Hiller M."/>
            <person name="Vernes S.C."/>
            <person name="Myers E.W."/>
            <person name="Teeling E.C."/>
        </authorList>
    </citation>
    <scope>NUCLEOTIDE SEQUENCE [LARGE SCALE GENOMIC DNA]</scope>
    <source>
        <strain evidence="7">Bat1K_MPI-CBG_1</strain>
    </source>
</reference>
<evidence type="ECO:0000313" key="8">
    <source>
        <dbReference type="Proteomes" id="UP000664940"/>
    </source>
</evidence>
<comment type="similarity">
    <text evidence="1">Belongs to the ADP-ribosyl cyclase family.</text>
</comment>
<evidence type="ECO:0000256" key="1">
    <source>
        <dbReference type="ARBA" id="ARBA00005406"/>
    </source>
</evidence>
<dbReference type="GO" id="GO:0005886">
    <property type="term" value="C:plasma membrane"/>
    <property type="evidence" value="ECO:0007669"/>
    <property type="project" value="TreeGrafter"/>
</dbReference>
<proteinExistence type="inferred from homology"/>
<sequence>MQGQELHSHLGSLSRGAGEGPLFRVSLRLRPFRKPLQALHSQRQVPVLGKQPVPCYQLCGEDPSLCACEPLPFLPVGELLSWCRQDNASGLHCQSCPTSEDCENNAADSLWNRASMQYAR</sequence>
<keyword evidence="5" id="KW-0520">NAD</keyword>
<dbReference type="GO" id="GO:0016849">
    <property type="term" value="F:phosphorus-oxygen lyase activity"/>
    <property type="evidence" value="ECO:0007669"/>
    <property type="project" value="TreeGrafter"/>
</dbReference>
<organism evidence="7 8">
    <name type="scientific">Phyllostomus discolor</name>
    <name type="common">pale spear-nosed bat</name>
    <dbReference type="NCBI Taxonomy" id="89673"/>
    <lineage>
        <taxon>Eukaryota</taxon>
        <taxon>Metazoa</taxon>
        <taxon>Chordata</taxon>
        <taxon>Craniata</taxon>
        <taxon>Vertebrata</taxon>
        <taxon>Euteleostomi</taxon>
        <taxon>Mammalia</taxon>
        <taxon>Eutheria</taxon>
        <taxon>Laurasiatheria</taxon>
        <taxon>Chiroptera</taxon>
        <taxon>Yangochiroptera</taxon>
        <taxon>Phyllostomidae</taxon>
        <taxon>Phyllostominae</taxon>
        <taxon>Phyllostomus</taxon>
    </lineage>
</organism>
<dbReference type="EMBL" id="JABVXQ010000003">
    <property type="protein sequence ID" value="KAF6119866.1"/>
    <property type="molecule type" value="Genomic_DNA"/>
</dbReference>
<evidence type="ECO:0000256" key="4">
    <source>
        <dbReference type="ARBA" id="ARBA00022801"/>
    </source>
</evidence>
<evidence type="ECO:0000313" key="7">
    <source>
        <dbReference type="EMBL" id="KAF6119866.1"/>
    </source>
</evidence>
<gene>
    <name evidence="7" type="ORF">HJG60_010249</name>
</gene>
<evidence type="ECO:0000256" key="3">
    <source>
        <dbReference type="ARBA" id="ARBA00022679"/>
    </source>
</evidence>
<dbReference type="AlphaFoldDB" id="A0A834B1H2"/>
<keyword evidence="6" id="KW-1015">Disulfide bond</keyword>
<dbReference type="GO" id="GO:0030890">
    <property type="term" value="P:positive regulation of B cell proliferation"/>
    <property type="evidence" value="ECO:0007669"/>
    <property type="project" value="TreeGrafter"/>
</dbReference>
<dbReference type="InterPro" id="IPR003193">
    <property type="entry name" value="ADP-ribosyl_cyclase"/>
</dbReference>